<reference evidence="2" key="2">
    <citation type="submission" date="2015-12" db="EMBL/GenBank/DDBJ databases">
        <authorList>
            <person name="Shamseldin A."/>
            <person name="Moawad H."/>
            <person name="Abd El-Rahim W.M."/>
            <person name="Sadowsky M.J."/>
        </authorList>
    </citation>
    <scope>NUCLEOTIDE SEQUENCE</scope>
    <source>
        <strain evidence="2">KJ1R5</strain>
    </source>
</reference>
<organism evidence="2 4">
    <name type="scientific">Chryseobacterium kwangjuense</name>
    <dbReference type="NCBI Taxonomy" id="267125"/>
    <lineage>
        <taxon>Bacteria</taxon>
        <taxon>Pseudomonadati</taxon>
        <taxon>Bacteroidota</taxon>
        <taxon>Flavobacteriia</taxon>
        <taxon>Flavobacteriales</taxon>
        <taxon>Weeksellaceae</taxon>
        <taxon>Chryseobacterium group</taxon>
        <taxon>Chryseobacterium</taxon>
    </lineage>
</organism>
<dbReference type="Proteomes" id="UP001634154">
    <property type="component" value="Unassembled WGS sequence"/>
</dbReference>
<keyword evidence="5" id="KW-1185">Reference proteome</keyword>
<accession>A0A135WK32</accession>
<evidence type="ECO:0000256" key="1">
    <source>
        <dbReference type="SAM" id="MobiDB-lite"/>
    </source>
</evidence>
<feature type="compositionally biased region" description="Low complexity" evidence="1">
    <location>
        <begin position="55"/>
        <end position="68"/>
    </location>
</feature>
<proteinExistence type="predicted"/>
<reference evidence="2 4" key="3">
    <citation type="journal article" date="2016" name="Genome Announc.">
        <title>Draft Genome Sequence of a Biocontrol Rhizobacterium, Chryseobacterium kwangjuense Strain KJ1R5, Isolated from Pepper (Capsicum annuum).</title>
        <authorList>
            <person name="Jeong J.J."/>
            <person name="Park H."/>
            <person name="Park B.H."/>
            <person name="Mannaa M."/>
            <person name="Sang M.K."/>
            <person name="Choi I.G."/>
            <person name="Kim K.D."/>
        </authorList>
    </citation>
    <scope>NUCLEOTIDE SEQUENCE [LARGE SCALE GENOMIC DNA]</scope>
    <source>
        <strain evidence="2 4">KJ1R5</strain>
    </source>
</reference>
<sequence>MKTEFKSTLHSKKISKEKQRTVFAGNNDQCFSTFDGSGNGGGANNGGACGTVGYTPPSSTSPALPTEE</sequence>
<dbReference type="Proteomes" id="UP000070513">
    <property type="component" value="Unassembled WGS sequence"/>
</dbReference>
<feature type="region of interest" description="Disordered" evidence="1">
    <location>
        <begin position="41"/>
        <end position="68"/>
    </location>
</feature>
<gene>
    <name evidence="3" type="ORF">ACKW6Q_00505</name>
    <name evidence="2" type="ORF">AU378_05845</name>
</gene>
<dbReference type="EMBL" id="LPUR01000001">
    <property type="protein sequence ID" value="KXH85274.1"/>
    <property type="molecule type" value="Genomic_DNA"/>
</dbReference>
<name>A0A135WK32_9FLAO</name>
<dbReference type="EMBL" id="JBJXVJ010000001">
    <property type="protein sequence ID" value="MFN1215437.1"/>
    <property type="molecule type" value="Genomic_DNA"/>
</dbReference>
<evidence type="ECO:0000313" key="3">
    <source>
        <dbReference type="EMBL" id="MFN1215437.1"/>
    </source>
</evidence>
<evidence type="ECO:0000313" key="4">
    <source>
        <dbReference type="Proteomes" id="UP000070513"/>
    </source>
</evidence>
<evidence type="ECO:0000313" key="2">
    <source>
        <dbReference type="EMBL" id="KXH85274.1"/>
    </source>
</evidence>
<dbReference type="AlphaFoldDB" id="A0A135WK32"/>
<comment type="caution">
    <text evidence="2">The sequence shown here is derived from an EMBL/GenBank/DDBJ whole genome shotgun (WGS) entry which is preliminary data.</text>
</comment>
<reference evidence="3 5" key="4">
    <citation type="submission" date="2024-12" db="EMBL/GenBank/DDBJ databases">
        <title>Draft genome sequence of Chryseobacterium kwangjuense AG447.</title>
        <authorList>
            <person name="Cheptsov V.S."/>
            <person name="Belov A."/>
            <person name="Zavarzina A.G."/>
        </authorList>
    </citation>
    <scope>NUCLEOTIDE SEQUENCE [LARGE SCALE GENOMIC DNA]</scope>
    <source>
        <strain evidence="3 5">AG447</strain>
    </source>
</reference>
<protein>
    <submittedName>
        <fullName evidence="2">Uncharacterized protein</fullName>
    </submittedName>
</protein>
<feature type="compositionally biased region" description="Gly residues" evidence="1">
    <location>
        <begin position="41"/>
        <end position="50"/>
    </location>
</feature>
<reference evidence="4" key="1">
    <citation type="submission" date="2015-12" db="EMBL/GenBank/DDBJ databases">
        <title>Genome sequence of a biocontrol rhizobacterium Chryseobacterium kwangjuense strain KJ1R5 isolated from pepper (Capsicum annuum L.).</title>
        <authorList>
            <person name="Jeong J.-J."/>
            <person name="Park H."/>
            <person name="Mannaa M."/>
            <person name="Sang M.K."/>
            <person name="Choi I.-G."/>
            <person name="Kim K.D."/>
        </authorList>
    </citation>
    <scope>NUCLEOTIDE SEQUENCE [LARGE SCALE GENOMIC DNA]</scope>
    <source>
        <strain evidence="4">KJ1R5</strain>
    </source>
</reference>
<dbReference type="RefSeq" id="WP_062648946.1">
    <property type="nucleotide sequence ID" value="NZ_JBJXVJ010000001.1"/>
</dbReference>
<evidence type="ECO:0000313" key="5">
    <source>
        <dbReference type="Proteomes" id="UP001634154"/>
    </source>
</evidence>